<proteinExistence type="predicted"/>
<dbReference type="Proteomes" id="UP000695022">
    <property type="component" value="Unplaced"/>
</dbReference>
<dbReference type="InterPro" id="IPR033891">
    <property type="entry name" value="TTC38"/>
</dbReference>
<accession>A0ABM1F0Z5</accession>
<reference evidence="4" key="1">
    <citation type="submission" date="2025-08" db="UniProtKB">
        <authorList>
            <consortium name="RefSeq"/>
        </authorList>
    </citation>
    <scope>IDENTIFICATION</scope>
</reference>
<keyword evidence="2" id="KW-0802">TPR repeat</keyword>
<protein>
    <submittedName>
        <fullName evidence="4">Tetratricopeptide repeat protein 38-like</fullName>
    </submittedName>
</protein>
<sequence length="86" mass="9812">MVACDEGRYSEAVNILNPHRYIIIDIGGSNAQRDVFNQLLIHAAMKSDLSEHQRLARSLLIEWKAYKRDSPMTDRLMARAMASHAE</sequence>
<dbReference type="PANTHER" id="PTHR16263">
    <property type="entry name" value="TETRATRICOPEPTIDE REPEAT PROTEIN 38"/>
    <property type="match status" value="1"/>
</dbReference>
<dbReference type="RefSeq" id="XP_014678116.1">
    <property type="nucleotide sequence ID" value="XM_014822630.1"/>
</dbReference>
<dbReference type="GeneID" id="106817917"/>
<dbReference type="PANTHER" id="PTHR16263:SF4">
    <property type="entry name" value="TETRATRICOPEPTIDE REPEAT PROTEIN 38"/>
    <property type="match status" value="1"/>
</dbReference>
<organism evidence="3 4">
    <name type="scientific">Priapulus caudatus</name>
    <name type="common">Priapulid worm</name>
    <dbReference type="NCBI Taxonomy" id="37621"/>
    <lineage>
        <taxon>Eukaryota</taxon>
        <taxon>Metazoa</taxon>
        <taxon>Ecdysozoa</taxon>
        <taxon>Scalidophora</taxon>
        <taxon>Priapulida</taxon>
        <taxon>Priapulimorpha</taxon>
        <taxon>Priapulimorphida</taxon>
        <taxon>Priapulidae</taxon>
        <taxon>Priapulus</taxon>
    </lineage>
</organism>
<keyword evidence="3" id="KW-1185">Reference proteome</keyword>
<evidence type="ECO:0000313" key="4">
    <source>
        <dbReference type="RefSeq" id="XP_014678116.1"/>
    </source>
</evidence>
<name>A0ABM1F0Z5_PRICU</name>
<keyword evidence="1" id="KW-0677">Repeat</keyword>
<evidence type="ECO:0000256" key="2">
    <source>
        <dbReference type="ARBA" id="ARBA00022803"/>
    </source>
</evidence>
<evidence type="ECO:0000256" key="1">
    <source>
        <dbReference type="ARBA" id="ARBA00022737"/>
    </source>
</evidence>
<gene>
    <name evidence="4" type="primary">LOC106817917</name>
</gene>
<evidence type="ECO:0000313" key="3">
    <source>
        <dbReference type="Proteomes" id="UP000695022"/>
    </source>
</evidence>